<keyword evidence="3 6" id="KW-0732">Signal</keyword>
<feature type="domain" description="Vitellogenin" evidence="7">
    <location>
        <begin position="25"/>
        <end position="652"/>
    </location>
</feature>
<dbReference type="Pfam" id="PF01347">
    <property type="entry name" value="Vitellogenin_N"/>
    <property type="match status" value="1"/>
</dbReference>
<dbReference type="PANTHER" id="PTHR13024:SF2">
    <property type="entry name" value="MICROSOMAL TRIGLYCERIDE TRANSFER PROTEIN-LIKE"/>
    <property type="match status" value="1"/>
</dbReference>
<gene>
    <name evidence="8" type="ORF">GDO78_008356</name>
</gene>
<dbReference type="Pfam" id="PF19444">
    <property type="entry name" value="MTP_lip_bd"/>
    <property type="match status" value="1"/>
</dbReference>
<dbReference type="InterPro" id="IPR011030">
    <property type="entry name" value="Lipovitellin_superhlx_dom"/>
</dbReference>
<keyword evidence="9" id="KW-1185">Reference proteome</keyword>
<dbReference type="SUPFAM" id="SSF48431">
    <property type="entry name" value="Lipovitellin-phosvitin complex, superhelical domain"/>
    <property type="match status" value="1"/>
</dbReference>
<keyword evidence="2" id="KW-0813">Transport</keyword>
<dbReference type="SMART" id="SM00638">
    <property type="entry name" value="LPD_N"/>
    <property type="match status" value="1"/>
</dbReference>
<feature type="disulfide bond" evidence="5">
    <location>
        <begin position="429"/>
        <end position="434"/>
    </location>
</feature>
<reference evidence="8" key="1">
    <citation type="thesis" date="2020" institute="ProQuest LLC" country="789 East Eisenhower Parkway, Ann Arbor, MI, USA">
        <title>Comparative Genomics and Chromosome Evolution.</title>
        <authorList>
            <person name="Mudd A.B."/>
        </authorList>
    </citation>
    <scope>NUCLEOTIDE SEQUENCE</scope>
    <source>
        <strain evidence="8">HN-11 Male</strain>
        <tissue evidence="8">Kidney and liver</tissue>
    </source>
</reference>
<dbReference type="SUPFAM" id="SSF56968">
    <property type="entry name" value="Lipovitellin-phosvitin complex, beta-sheet shell regions"/>
    <property type="match status" value="1"/>
</dbReference>
<dbReference type="GO" id="GO:0005548">
    <property type="term" value="F:phospholipid transporter activity"/>
    <property type="evidence" value="ECO:0007669"/>
    <property type="project" value="InterPro"/>
</dbReference>
<dbReference type="Gene3D" id="2.30.230.10">
    <property type="entry name" value="Lipovitellin, beta-sheet shell regions, chain A"/>
    <property type="match status" value="1"/>
</dbReference>
<evidence type="ECO:0000256" key="3">
    <source>
        <dbReference type="ARBA" id="ARBA00022729"/>
    </source>
</evidence>
<dbReference type="InterPro" id="IPR001747">
    <property type="entry name" value="Vitellogenin_N"/>
</dbReference>
<evidence type="ECO:0000256" key="2">
    <source>
        <dbReference type="ARBA" id="ARBA00022448"/>
    </source>
</evidence>
<dbReference type="PANTHER" id="PTHR13024">
    <property type="entry name" value="MICROSOMAL TRIGLYCERIDE TRANSFER PROTEIN, LARGE SUBUNIT"/>
    <property type="match status" value="1"/>
</dbReference>
<accession>A0A8J6FCT1</accession>
<dbReference type="InterPro" id="IPR015816">
    <property type="entry name" value="Vitellinogen_b-sht_N"/>
</dbReference>
<dbReference type="InterPro" id="IPR039988">
    <property type="entry name" value="MTTP"/>
</dbReference>
<comment type="subcellular location">
    <subcellularLocation>
        <location evidence="1">Endoplasmic reticulum</location>
    </subcellularLocation>
</comment>
<dbReference type="AlphaFoldDB" id="A0A8J6FCT1"/>
<comment type="caution">
    <text evidence="8">The sequence shown here is derived from an EMBL/GenBank/DDBJ whole genome shotgun (WGS) entry which is preliminary data.</text>
</comment>
<evidence type="ECO:0000256" key="6">
    <source>
        <dbReference type="SAM" id="SignalP"/>
    </source>
</evidence>
<dbReference type="PROSITE" id="PS51211">
    <property type="entry name" value="VITELLOGENIN"/>
    <property type="match status" value="1"/>
</dbReference>
<sequence length="890" mass="99331">MAGTSKSLLLIACCLTLVFSEVPSFQPNTSYQYYYTLDLFLAQFAQSAMPTTRLQIHATIDAFLLWKNKTQSEEQLIKLQVKDFAVYNGSTPGSKESMAINGEKRGCLEAPIIFHWRSGKVVGLYGTCEKDRQLLDITRGLVSLFQFQPLSGSHIEEDVSGRCQVTYNVSQDSINKTKDFGSCKNSPFGYKSDFKVLGISWNSTSRGYMSLNASVPQKVVSEESHNLSARLRSQLGVHITSRQELELISSEPGSPEIEGESIDMVLGQLQEKFHKIELMSYPRDRPGRNETLIKRYLETSKKKMNKLAFSKLSTVRYFRNAVNALRSATKRETLMLLQTASSDLALFFIDAAVAAQTPATLAALSDFLDFSKKKQTHLHEKFLYSAAFTPHPTVDLLNLVMGKLQAKISEPATMETGLIITGAIVAKLCRMGLCSDKDVEFAKATLLEGLNNAEDETEMKIFLLSLKNAQLPESIPILLQYAAERTGVVCSTALSALQGFPAEILSIEEIKDIMRQILNQTHRVYDKKSWLMAAETLLSTNISVEDVNSISAALEFMDNETSKLILSKLHHKLREQPQLMKTMKIPFKDMYIIDDWTTLKAGRSTVFSGRLSATNETVSTYGLDLLFTESGLLKRSISDITLYNDIHQLKAMQVSIEAQGLETLMGGEETENEDDSAMVGMSAALLGVQLRPVVFFNGYMDLVSKVFTSSSEPIKVVRGNILLVDYLQWLPLQSGLQAVVQHQAALGLEISSKIEVSIWDQESKTNINTKAGLVLDFMTEIDTSLFHVSLKAETHAETSVDLDSVMQLVGSPMQMCLELRHDDMPYRESYILTETFPASNTTRTVRKGRTSTLRGRDFPFHNANSEMCRTLKDAEDISSMLGQLQTEEPY</sequence>
<protein>
    <recommendedName>
        <fullName evidence="7">Vitellogenin domain-containing protein</fullName>
    </recommendedName>
</protein>
<evidence type="ECO:0000313" key="9">
    <source>
        <dbReference type="Proteomes" id="UP000770717"/>
    </source>
</evidence>
<dbReference type="FunFam" id="2.30.230.10:FF:000001">
    <property type="entry name" value="Microsomal triglyceride transfer protein large subunit"/>
    <property type="match status" value="1"/>
</dbReference>
<evidence type="ECO:0000256" key="4">
    <source>
        <dbReference type="ARBA" id="ARBA00022824"/>
    </source>
</evidence>
<name>A0A8J6FCT1_ELECQ</name>
<dbReference type="GO" id="GO:0042157">
    <property type="term" value="P:lipoprotein metabolic process"/>
    <property type="evidence" value="ECO:0007669"/>
    <property type="project" value="TreeGrafter"/>
</dbReference>
<feature type="signal peptide" evidence="6">
    <location>
        <begin position="1"/>
        <end position="20"/>
    </location>
</feature>
<comment type="caution">
    <text evidence="5">Lacks conserved residue(s) required for the propagation of feature annotation.</text>
</comment>
<dbReference type="Proteomes" id="UP000770717">
    <property type="component" value="Unassembled WGS sequence"/>
</dbReference>
<dbReference type="GO" id="GO:0005783">
    <property type="term" value="C:endoplasmic reticulum"/>
    <property type="evidence" value="ECO:0007669"/>
    <property type="project" value="UniProtKB-SubCell"/>
</dbReference>
<keyword evidence="4" id="KW-0256">Endoplasmic reticulum</keyword>
<dbReference type="OrthoDB" id="5865932at2759"/>
<dbReference type="EMBL" id="WNTK01000004">
    <property type="protein sequence ID" value="KAG9485229.1"/>
    <property type="molecule type" value="Genomic_DNA"/>
</dbReference>
<evidence type="ECO:0000256" key="5">
    <source>
        <dbReference type="PROSITE-ProRule" id="PRU00557"/>
    </source>
</evidence>
<dbReference type="InterPro" id="IPR045811">
    <property type="entry name" value="MTP_lip-bd"/>
</dbReference>
<evidence type="ECO:0000313" key="8">
    <source>
        <dbReference type="EMBL" id="KAG9485229.1"/>
    </source>
</evidence>
<keyword evidence="5" id="KW-1015">Disulfide bond</keyword>
<dbReference type="GO" id="GO:0016323">
    <property type="term" value="C:basolateral plasma membrane"/>
    <property type="evidence" value="ECO:0007669"/>
    <property type="project" value="TreeGrafter"/>
</dbReference>
<feature type="chain" id="PRO_5035323686" description="Vitellogenin domain-containing protein" evidence="6">
    <location>
        <begin position="21"/>
        <end position="890"/>
    </location>
</feature>
<evidence type="ECO:0000256" key="1">
    <source>
        <dbReference type="ARBA" id="ARBA00004240"/>
    </source>
</evidence>
<organism evidence="8 9">
    <name type="scientific">Eleutherodactylus coqui</name>
    <name type="common">Puerto Rican coqui</name>
    <dbReference type="NCBI Taxonomy" id="57060"/>
    <lineage>
        <taxon>Eukaryota</taxon>
        <taxon>Metazoa</taxon>
        <taxon>Chordata</taxon>
        <taxon>Craniata</taxon>
        <taxon>Vertebrata</taxon>
        <taxon>Euteleostomi</taxon>
        <taxon>Amphibia</taxon>
        <taxon>Batrachia</taxon>
        <taxon>Anura</taxon>
        <taxon>Neobatrachia</taxon>
        <taxon>Hyloidea</taxon>
        <taxon>Eleutherodactylidae</taxon>
        <taxon>Eleutherodactylinae</taxon>
        <taxon>Eleutherodactylus</taxon>
        <taxon>Eleutherodactylus</taxon>
    </lineage>
</organism>
<proteinExistence type="predicted"/>
<dbReference type="GO" id="GO:0008289">
    <property type="term" value="F:lipid binding"/>
    <property type="evidence" value="ECO:0007669"/>
    <property type="project" value="InterPro"/>
</dbReference>
<dbReference type="Gene3D" id="1.25.10.20">
    <property type="entry name" value="Vitellinogen, superhelical"/>
    <property type="match status" value="1"/>
</dbReference>
<dbReference type="InterPro" id="IPR015819">
    <property type="entry name" value="Lipid_transp_b-sht_shell"/>
</dbReference>
<evidence type="ECO:0000259" key="7">
    <source>
        <dbReference type="PROSITE" id="PS51211"/>
    </source>
</evidence>
<dbReference type="GO" id="GO:0005794">
    <property type="term" value="C:Golgi apparatus"/>
    <property type="evidence" value="ECO:0007669"/>
    <property type="project" value="TreeGrafter"/>
</dbReference>